<dbReference type="EMBL" id="CP095046">
    <property type="protein sequence ID" value="UOQ70095.1"/>
    <property type="molecule type" value="Genomic_DNA"/>
</dbReference>
<evidence type="ECO:0000313" key="2">
    <source>
        <dbReference type="EMBL" id="UOQ70095.1"/>
    </source>
</evidence>
<protein>
    <submittedName>
        <fullName evidence="2">Uncharacterized protein</fullName>
    </submittedName>
</protein>
<accession>A0A8T9PZC0</accession>
<evidence type="ECO:0000256" key="1">
    <source>
        <dbReference type="SAM" id="MobiDB-lite"/>
    </source>
</evidence>
<dbReference type="RefSeq" id="WP_244673519.1">
    <property type="nucleotide sequence ID" value="NZ_CP095046.1"/>
</dbReference>
<dbReference type="AlphaFoldDB" id="A0A8T9PZC0"/>
<evidence type="ECO:0000313" key="3">
    <source>
        <dbReference type="Proteomes" id="UP000831796"/>
    </source>
</evidence>
<dbReference type="Proteomes" id="UP000831796">
    <property type="component" value="Chromosome"/>
</dbReference>
<sequence>MLAGKNKKNKKAKAGRRKKTTSYGYASSFDTADSYSTGYGERPDGTIVGPGPSRPEWRQGGVGD</sequence>
<gene>
    <name evidence="2" type="ORF">MUN79_15080</name>
</gene>
<name>A0A8T9PZC0_9BACT</name>
<feature type="compositionally biased region" description="Polar residues" evidence="1">
    <location>
        <begin position="21"/>
        <end position="37"/>
    </location>
</feature>
<organism evidence="2 3">
    <name type="scientific">Hymenobacter cellulosilyticus</name>
    <dbReference type="NCBI Taxonomy" id="2932248"/>
    <lineage>
        <taxon>Bacteria</taxon>
        <taxon>Pseudomonadati</taxon>
        <taxon>Bacteroidota</taxon>
        <taxon>Cytophagia</taxon>
        <taxon>Cytophagales</taxon>
        <taxon>Hymenobacteraceae</taxon>
        <taxon>Hymenobacter</taxon>
    </lineage>
</organism>
<feature type="compositionally biased region" description="Basic residues" evidence="1">
    <location>
        <begin position="1"/>
        <end position="20"/>
    </location>
</feature>
<proteinExistence type="predicted"/>
<reference evidence="2" key="1">
    <citation type="submission" date="2022-04" db="EMBL/GenBank/DDBJ databases">
        <title>Hymenobacter sp. isolated from the air.</title>
        <authorList>
            <person name="Won M."/>
            <person name="Lee C.-M."/>
            <person name="Woen H.-Y."/>
            <person name="Kwon S.-W."/>
        </authorList>
    </citation>
    <scope>NUCLEOTIDE SEQUENCE</scope>
    <source>
        <strain evidence="2">5116S-3</strain>
    </source>
</reference>
<keyword evidence="3" id="KW-1185">Reference proteome</keyword>
<dbReference type="KEGG" id="hcu:MUN79_15080"/>
<feature type="region of interest" description="Disordered" evidence="1">
    <location>
        <begin position="1"/>
        <end position="64"/>
    </location>
</feature>